<feature type="binding site" evidence="7">
    <location>
        <position position="210"/>
    </location>
    <ligand>
        <name>Zn(2+)</name>
        <dbReference type="ChEBI" id="CHEBI:29105"/>
        <note>catalytic</note>
    </ligand>
</feature>
<dbReference type="GO" id="GO:0005829">
    <property type="term" value="C:cytosol"/>
    <property type="evidence" value="ECO:0007669"/>
    <property type="project" value="TreeGrafter"/>
</dbReference>
<dbReference type="EMBL" id="JAKJXP020000025">
    <property type="protein sequence ID" value="KAK7753825.1"/>
    <property type="molecule type" value="Genomic_DNA"/>
</dbReference>
<dbReference type="PROSITE" id="PS00485">
    <property type="entry name" value="A_DEAMINASE"/>
    <property type="match status" value="1"/>
</dbReference>
<proteinExistence type="inferred from homology"/>
<evidence type="ECO:0000256" key="5">
    <source>
        <dbReference type="ARBA" id="ARBA00023080"/>
    </source>
</evidence>
<feature type="binding site" evidence="7">
    <location>
        <position position="19"/>
    </location>
    <ligand>
        <name>Zn(2+)</name>
        <dbReference type="ChEBI" id="CHEBI:29105"/>
        <note>catalytic</note>
    </ligand>
</feature>
<feature type="site" description="Important for catalytic activity" evidence="7">
    <location>
        <position position="234"/>
    </location>
</feature>
<evidence type="ECO:0000313" key="10">
    <source>
        <dbReference type="Proteomes" id="UP001320420"/>
    </source>
</evidence>
<comment type="function">
    <text evidence="7">Catalyzes the hydrolytic deamination of adenine to hypoxanthine. Plays an important role in the purine salvage pathway and in nitrogen catabolism.</text>
</comment>
<dbReference type="AlphaFoldDB" id="A0AAN9URP7"/>
<feature type="binding site" evidence="7">
    <location>
        <position position="292"/>
    </location>
    <ligand>
        <name>substrate</name>
    </ligand>
</feature>
<evidence type="ECO:0000256" key="4">
    <source>
        <dbReference type="ARBA" id="ARBA00022833"/>
    </source>
</evidence>
<keyword evidence="1 7" id="KW-0963">Cytoplasm</keyword>
<dbReference type="GO" id="GO:0009168">
    <property type="term" value="P:purine ribonucleoside monophosphate biosynthetic process"/>
    <property type="evidence" value="ECO:0007669"/>
    <property type="project" value="InterPro"/>
</dbReference>
<dbReference type="HAMAP" id="MF_01962">
    <property type="entry name" value="Adenine_deaminase"/>
    <property type="match status" value="1"/>
</dbReference>
<keyword evidence="2 7" id="KW-0479">Metal-binding</keyword>
<dbReference type="Gene3D" id="3.20.20.140">
    <property type="entry name" value="Metal-dependent hydrolases"/>
    <property type="match status" value="1"/>
</dbReference>
<evidence type="ECO:0000256" key="2">
    <source>
        <dbReference type="ARBA" id="ARBA00022723"/>
    </source>
</evidence>
<keyword evidence="3 7" id="KW-0378">Hydrolase</keyword>
<name>A0AAN9URP7_9PEZI</name>
<keyword evidence="6 7" id="KW-0539">Nucleus</keyword>
<dbReference type="PANTHER" id="PTHR43114">
    <property type="entry name" value="ADENINE DEAMINASE"/>
    <property type="match status" value="1"/>
</dbReference>
<dbReference type="InterPro" id="IPR032466">
    <property type="entry name" value="Metal_Hydrolase"/>
</dbReference>
<keyword evidence="5 7" id="KW-0546">Nucleotide metabolism</keyword>
<dbReference type="SUPFAM" id="SSF51556">
    <property type="entry name" value="Metallo-dependent hydrolases"/>
    <property type="match status" value="1"/>
</dbReference>
<dbReference type="InterPro" id="IPR028892">
    <property type="entry name" value="ADE"/>
</dbReference>
<dbReference type="InterPro" id="IPR006650">
    <property type="entry name" value="A/AMP_deam_AS"/>
</dbReference>
<dbReference type="Pfam" id="PF00962">
    <property type="entry name" value="A_deaminase"/>
    <property type="match status" value="1"/>
</dbReference>
<dbReference type="Proteomes" id="UP001320420">
    <property type="component" value="Unassembled WGS sequence"/>
</dbReference>
<evidence type="ECO:0000313" key="9">
    <source>
        <dbReference type="EMBL" id="KAK7753825.1"/>
    </source>
</evidence>
<comment type="caution">
    <text evidence="9">The sequence shown here is derived from an EMBL/GenBank/DDBJ whole genome shotgun (WGS) entry which is preliminary data.</text>
</comment>
<keyword evidence="10" id="KW-1185">Reference proteome</keyword>
<sequence>MCNTTFHSFLRALPKCEHHIHLEGSLEPELLFELAAKNNIVLPVSEDPAFESVNSLKSRYEQFKNLDDFLGYYYIGMSALVDLSDFESLAFTYFSKAASQGVRHAEVFFDPQAHTSRGIELATLVQGFKRAQARAEAELGITTELIMCLLRHLPVPEAIETLKQATDAGYFADSTLVGMGLDSSELPFPPPIWTDLYAEAKKAGIRRTIHAGEEGPAEYMTQALDILDAQRIDHGLRIFEDDALVSRIAKSKTLLTMCPLSNVRLRCIDSIKDFPLRKLLDAGIRFSINSDDPAYFGGYILENYCALQEVFNLSVAEWGGIAKGAVMGSWCADQRKFELLAEIETVVQEWAIHLEEQ</sequence>
<dbReference type="GO" id="GO:0005634">
    <property type="term" value="C:nucleus"/>
    <property type="evidence" value="ECO:0007669"/>
    <property type="project" value="UniProtKB-SubCell"/>
</dbReference>
<comment type="subcellular location">
    <subcellularLocation>
        <location evidence="7">Cytoplasm</location>
    </subcellularLocation>
    <subcellularLocation>
        <location evidence="7">Nucleus</location>
    </subcellularLocation>
</comment>
<gene>
    <name evidence="7 9" type="primary">AAH1</name>
    <name evidence="9" type="ORF">SLS62_004191</name>
</gene>
<dbReference type="InterPro" id="IPR001365">
    <property type="entry name" value="A_deaminase_dom"/>
</dbReference>
<feature type="binding site" evidence="7">
    <location>
        <position position="291"/>
    </location>
    <ligand>
        <name>Zn(2+)</name>
        <dbReference type="ChEBI" id="CHEBI:29105"/>
        <note>catalytic</note>
    </ligand>
</feature>
<evidence type="ECO:0000256" key="1">
    <source>
        <dbReference type="ARBA" id="ARBA00022490"/>
    </source>
</evidence>
<comment type="catalytic activity">
    <reaction evidence="7">
        <text>adenine + H2O + H(+) = hypoxanthine + NH4(+)</text>
        <dbReference type="Rhea" id="RHEA:23688"/>
        <dbReference type="ChEBI" id="CHEBI:15377"/>
        <dbReference type="ChEBI" id="CHEBI:15378"/>
        <dbReference type="ChEBI" id="CHEBI:16708"/>
        <dbReference type="ChEBI" id="CHEBI:17368"/>
        <dbReference type="ChEBI" id="CHEBI:28938"/>
        <dbReference type="EC" id="3.5.4.2"/>
    </reaction>
</comment>
<keyword evidence="4 7" id="KW-0862">Zinc</keyword>
<protein>
    <recommendedName>
        <fullName evidence="7">Adenine deaminase</fullName>
        <shortName evidence="7">ADE</shortName>
        <ecNumber evidence="7">3.5.4.2</ecNumber>
    </recommendedName>
    <alternativeName>
        <fullName evidence="7">Adenine aminohydrolase</fullName>
        <shortName evidence="7">AAH</shortName>
    </alternativeName>
</protein>
<organism evidence="9 10">
    <name type="scientific">Diatrype stigma</name>
    <dbReference type="NCBI Taxonomy" id="117547"/>
    <lineage>
        <taxon>Eukaryota</taxon>
        <taxon>Fungi</taxon>
        <taxon>Dikarya</taxon>
        <taxon>Ascomycota</taxon>
        <taxon>Pezizomycotina</taxon>
        <taxon>Sordariomycetes</taxon>
        <taxon>Xylariomycetidae</taxon>
        <taxon>Xylariales</taxon>
        <taxon>Diatrypaceae</taxon>
        <taxon>Diatrype</taxon>
    </lineage>
</organism>
<dbReference type="GO" id="GO:0000034">
    <property type="term" value="F:adenine deaminase activity"/>
    <property type="evidence" value="ECO:0007669"/>
    <property type="project" value="UniProtKB-UniRule"/>
</dbReference>
<feature type="domain" description="Adenosine deaminase" evidence="8">
    <location>
        <begin position="14"/>
        <end position="345"/>
    </location>
</feature>
<dbReference type="GO" id="GO:0008270">
    <property type="term" value="F:zinc ion binding"/>
    <property type="evidence" value="ECO:0007669"/>
    <property type="project" value="UniProtKB-UniRule"/>
</dbReference>
<feature type="binding site" evidence="7">
    <location>
        <position position="21"/>
    </location>
    <ligand>
        <name>Zn(2+)</name>
        <dbReference type="ChEBI" id="CHEBI:29105"/>
        <note>catalytic</note>
    </ligand>
</feature>
<dbReference type="PANTHER" id="PTHR43114:SF6">
    <property type="entry name" value="ADENINE DEAMINASE"/>
    <property type="match status" value="1"/>
</dbReference>
<dbReference type="FunFam" id="3.20.20.140:FF:000039">
    <property type="entry name" value="Adenine deaminase"/>
    <property type="match status" value="1"/>
</dbReference>
<reference evidence="9 10" key="1">
    <citation type="submission" date="2024-02" db="EMBL/GenBank/DDBJ databases">
        <title>De novo assembly and annotation of 12 fungi associated with fruit tree decline syndrome in Ontario, Canada.</title>
        <authorList>
            <person name="Sulman M."/>
            <person name="Ellouze W."/>
            <person name="Ilyukhin E."/>
        </authorList>
    </citation>
    <scope>NUCLEOTIDE SEQUENCE [LARGE SCALE GENOMIC DNA]</scope>
    <source>
        <strain evidence="9 10">M11/M66-122</strain>
    </source>
</reference>
<dbReference type="NCBIfam" id="TIGR01430">
    <property type="entry name" value="aden_deam"/>
    <property type="match status" value="1"/>
</dbReference>
<comment type="similarity">
    <text evidence="7">Belongs to the metallo-dependent hydrolases superfamily. Adenosine and AMP deaminases family. Adenine deaminase type 2 subfamily.</text>
</comment>
<dbReference type="EC" id="3.5.4.2" evidence="7"/>
<evidence type="ECO:0000256" key="3">
    <source>
        <dbReference type="ARBA" id="ARBA00022801"/>
    </source>
</evidence>
<dbReference type="GO" id="GO:0006146">
    <property type="term" value="P:adenine catabolic process"/>
    <property type="evidence" value="ECO:0007669"/>
    <property type="project" value="UniProtKB-UniRule"/>
</dbReference>
<comment type="cofactor">
    <cofactor evidence="7">
        <name>Zn(2+)</name>
        <dbReference type="ChEBI" id="CHEBI:29105"/>
    </cofactor>
    <text evidence="7">Binds 1 zinc ion per subunit.</text>
</comment>
<accession>A0AAN9URP7</accession>
<evidence type="ECO:0000259" key="8">
    <source>
        <dbReference type="Pfam" id="PF00962"/>
    </source>
</evidence>
<dbReference type="CDD" id="cd01320">
    <property type="entry name" value="ADA"/>
    <property type="match status" value="1"/>
</dbReference>
<evidence type="ECO:0000256" key="7">
    <source>
        <dbReference type="HAMAP-Rule" id="MF_03145"/>
    </source>
</evidence>
<dbReference type="GO" id="GO:0009117">
    <property type="term" value="P:nucleotide metabolic process"/>
    <property type="evidence" value="ECO:0007669"/>
    <property type="project" value="UniProtKB-KW"/>
</dbReference>
<evidence type="ECO:0000256" key="6">
    <source>
        <dbReference type="ARBA" id="ARBA00023242"/>
    </source>
</evidence>
<feature type="active site" description="Proton donor" evidence="7">
    <location>
        <position position="213"/>
    </location>
</feature>
<dbReference type="GO" id="GO:0043103">
    <property type="term" value="P:hypoxanthine salvage"/>
    <property type="evidence" value="ECO:0007669"/>
    <property type="project" value="UniProtKB-UniRule"/>
</dbReference>
<dbReference type="InterPro" id="IPR006330">
    <property type="entry name" value="Ado/ade_deaminase"/>
</dbReference>